<evidence type="ECO:0000313" key="2">
    <source>
        <dbReference type="Proteomes" id="UP000193719"/>
    </source>
</evidence>
<evidence type="ECO:0000313" key="1">
    <source>
        <dbReference type="EMBL" id="ORX45636.1"/>
    </source>
</evidence>
<reference evidence="1 2" key="1">
    <citation type="submission" date="2016-08" db="EMBL/GenBank/DDBJ databases">
        <title>Genomes of anaerobic fungi encode conserved fungal cellulosomes for biomass hydrolysis.</title>
        <authorList>
            <consortium name="DOE Joint Genome Institute"/>
            <person name="Haitjema C.H."/>
            <person name="Gilmore S.P."/>
            <person name="Henske J.K."/>
            <person name="Solomon K.V."/>
            <person name="De Groot R."/>
            <person name="Kuo A."/>
            <person name="Mondo S.J."/>
            <person name="Salamov A.A."/>
            <person name="Labutti K."/>
            <person name="Zhao Z."/>
            <person name="Chiniquy J."/>
            <person name="Barry K."/>
            <person name="Brewer H.M."/>
            <person name="Purvine S.O."/>
            <person name="Wright A.T."/>
            <person name="Boxma B."/>
            <person name="Van Alen T."/>
            <person name="Hackstein J.H."/>
            <person name="Baker S.E."/>
            <person name="Grigoriev I.V."/>
            <person name="O'Malley M.A."/>
        </authorList>
    </citation>
    <scope>NUCLEOTIDE SEQUENCE [LARGE SCALE GENOMIC DNA]</scope>
    <source>
        <strain evidence="2">finn</strain>
    </source>
</reference>
<dbReference type="EMBL" id="MCFH01000039">
    <property type="protein sequence ID" value="ORX45636.1"/>
    <property type="molecule type" value="Genomic_DNA"/>
</dbReference>
<feature type="non-terminal residue" evidence="1">
    <location>
        <position position="105"/>
    </location>
</feature>
<reference evidence="1 2" key="2">
    <citation type="submission" date="2016-08" db="EMBL/GenBank/DDBJ databases">
        <title>Pervasive Adenine N6-methylation of Active Genes in Fungi.</title>
        <authorList>
            <consortium name="DOE Joint Genome Institute"/>
            <person name="Mondo S.J."/>
            <person name="Dannebaum R.O."/>
            <person name="Kuo R.C."/>
            <person name="Labutti K."/>
            <person name="Haridas S."/>
            <person name="Kuo A."/>
            <person name="Salamov A."/>
            <person name="Ahrendt S.R."/>
            <person name="Lipzen A."/>
            <person name="Sullivan W."/>
            <person name="Andreopoulos W.B."/>
            <person name="Clum A."/>
            <person name="Lindquist E."/>
            <person name="Daum C."/>
            <person name="Ramamoorthy G.K."/>
            <person name="Gryganskyi A."/>
            <person name="Culley D."/>
            <person name="Magnuson J.K."/>
            <person name="James T.Y."/>
            <person name="O'Malley M.A."/>
            <person name="Stajich J.E."/>
            <person name="Spatafora J.W."/>
            <person name="Visel A."/>
            <person name="Grigoriev I.V."/>
        </authorList>
    </citation>
    <scope>NUCLEOTIDE SEQUENCE [LARGE SCALE GENOMIC DNA]</scope>
    <source>
        <strain evidence="2">finn</strain>
    </source>
</reference>
<name>A0A1Y1V2C2_9FUNG</name>
<dbReference type="Proteomes" id="UP000193719">
    <property type="component" value="Unassembled WGS sequence"/>
</dbReference>
<organism evidence="1 2">
    <name type="scientific">Piromyces finnis</name>
    <dbReference type="NCBI Taxonomy" id="1754191"/>
    <lineage>
        <taxon>Eukaryota</taxon>
        <taxon>Fungi</taxon>
        <taxon>Fungi incertae sedis</taxon>
        <taxon>Chytridiomycota</taxon>
        <taxon>Chytridiomycota incertae sedis</taxon>
        <taxon>Neocallimastigomycetes</taxon>
        <taxon>Neocallimastigales</taxon>
        <taxon>Neocallimastigaceae</taxon>
        <taxon>Piromyces</taxon>
    </lineage>
</organism>
<dbReference type="OrthoDB" id="10522183at2759"/>
<dbReference type="AlphaFoldDB" id="A0A1Y1V2C2"/>
<accession>A0A1Y1V2C2</accession>
<gene>
    <name evidence="1" type="ORF">BCR36DRAFT_456775</name>
</gene>
<comment type="caution">
    <text evidence="1">The sequence shown here is derived from an EMBL/GenBank/DDBJ whole genome shotgun (WGS) entry which is preliminary data.</text>
</comment>
<keyword evidence="2" id="KW-1185">Reference proteome</keyword>
<sequence length="105" mass="12611">MEIINEILELFKLLKESSMEPPKIEQITIMYDVLPKELKSIVTYSSSNTAEEFYEEIKDKYSILSYRMDRGEPFYTNLNINRYKNNSIYKNNQSNQEYEDKMDID</sequence>
<proteinExistence type="predicted"/>
<protein>
    <submittedName>
        <fullName evidence="1">Uncharacterized protein</fullName>
    </submittedName>
</protein>